<dbReference type="Proteomes" id="UP000316541">
    <property type="component" value="Unassembled WGS sequence"/>
</dbReference>
<proteinExistence type="predicted"/>
<reference evidence="1 2" key="1">
    <citation type="submission" date="2019-07" db="EMBL/GenBank/DDBJ databases">
        <title>Microbispora hainanensis DSM 45428.</title>
        <authorList>
            <person name="Thawai C."/>
        </authorList>
    </citation>
    <scope>NUCLEOTIDE SEQUENCE [LARGE SCALE GENOMIC DNA]</scope>
    <source>
        <strain evidence="1 2">DSM 45428</strain>
    </source>
</reference>
<accession>A0A544YZZ7</accession>
<protein>
    <submittedName>
        <fullName evidence="1">Uncharacterized protein</fullName>
    </submittedName>
</protein>
<comment type="caution">
    <text evidence="1">The sequence shown here is derived from an EMBL/GenBank/DDBJ whole genome shotgun (WGS) entry which is preliminary data.</text>
</comment>
<dbReference type="EMBL" id="VIRM01000007">
    <property type="protein sequence ID" value="TQS22360.1"/>
    <property type="molecule type" value="Genomic_DNA"/>
</dbReference>
<evidence type="ECO:0000313" key="2">
    <source>
        <dbReference type="Proteomes" id="UP000316541"/>
    </source>
</evidence>
<evidence type="ECO:0000313" key="1">
    <source>
        <dbReference type="EMBL" id="TQS22360.1"/>
    </source>
</evidence>
<gene>
    <name evidence="1" type="ORF">FLX08_08180</name>
</gene>
<dbReference type="AlphaFoldDB" id="A0A544YZZ7"/>
<sequence>MARGGGPVKARSRVVPVSWAILGECLYLSSARRTGDVHAAQVHAEVRDRGHDVRGPALRTLPFEGDA</sequence>
<name>A0A544YZZ7_9ACTN</name>
<dbReference type="RefSeq" id="WP_142617607.1">
    <property type="nucleotide sequence ID" value="NZ_VIRM01000007.1"/>
</dbReference>
<organism evidence="1 2">
    <name type="scientific">Microbispora hainanensis</name>
    <dbReference type="NCBI Taxonomy" id="568844"/>
    <lineage>
        <taxon>Bacteria</taxon>
        <taxon>Bacillati</taxon>
        <taxon>Actinomycetota</taxon>
        <taxon>Actinomycetes</taxon>
        <taxon>Streptosporangiales</taxon>
        <taxon>Streptosporangiaceae</taxon>
        <taxon>Microbispora</taxon>
    </lineage>
</organism>